<dbReference type="Proteomes" id="UP000196435">
    <property type="component" value="Unassembled WGS sequence"/>
</dbReference>
<protein>
    <submittedName>
        <fullName evidence="1">Uncharacterized protein</fullName>
    </submittedName>
</protein>
<evidence type="ECO:0000313" key="2">
    <source>
        <dbReference type="Proteomes" id="UP000196435"/>
    </source>
</evidence>
<dbReference type="EMBL" id="FTLG01000022">
    <property type="protein sequence ID" value="SIP71498.1"/>
    <property type="molecule type" value="Genomic_DNA"/>
</dbReference>
<evidence type="ECO:0000313" key="1">
    <source>
        <dbReference type="EMBL" id="SIP71498.1"/>
    </source>
</evidence>
<accession>A0A1N6MRM2</accession>
<gene>
    <name evidence="1" type="ORF">XIS1_1180051</name>
</gene>
<proteinExistence type="predicted"/>
<sequence>MLIAEGTRCSALAAAENDPLSNTVRNTVKLSLLNGISHLSINLIGVNFYYHVY</sequence>
<reference evidence="2" key="1">
    <citation type="submission" date="2016-12" db="EMBL/GenBank/DDBJ databases">
        <authorList>
            <person name="Gaudriault S."/>
        </authorList>
    </citation>
    <scope>NUCLEOTIDE SEQUENCE [LARGE SCALE GENOMIC DNA]</scope>
    <source>
        <strain evidence="2">HGB1681 (deposited as PTA-6826 in the American Type Culture Collection)</strain>
    </source>
</reference>
<name>A0A1N6MRM2_9GAMM</name>
<organism evidence="1 2">
    <name type="scientific">Xenorhabdus innexi</name>
    <dbReference type="NCBI Taxonomy" id="290109"/>
    <lineage>
        <taxon>Bacteria</taxon>
        <taxon>Pseudomonadati</taxon>
        <taxon>Pseudomonadota</taxon>
        <taxon>Gammaproteobacteria</taxon>
        <taxon>Enterobacterales</taxon>
        <taxon>Morganellaceae</taxon>
        <taxon>Xenorhabdus</taxon>
    </lineage>
</organism>
<dbReference type="AlphaFoldDB" id="A0A1N6MRM2"/>